<dbReference type="Pfam" id="PF08044">
    <property type="entry name" value="DUF1707"/>
    <property type="match status" value="1"/>
</dbReference>
<protein>
    <submittedName>
        <fullName evidence="3">DUF1707 domain-containing protein</fullName>
    </submittedName>
</protein>
<feature type="transmembrane region" description="Helical" evidence="1">
    <location>
        <begin position="121"/>
        <end position="140"/>
    </location>
</feature>
<dbReference type="Proteomes" id="UP000671914">
    <property type="component" value="Chromosome"/>
</dbReference>
<dbReference type="AlphaFoldDB" id="A0A975IMH3"/>
<sequence>MSDSSDRLRLSTAEREAAVQRLAVARGEGRLSEAEFAERADAARAAVFGADLQPLFADLPPEPRVEAPLPPATPVASAGGGWGGASSRALGGSVGATIMALVPFIAFGLFLAFGFAGGWAWSWLFFLLVPIAGVIVYGPGSEDRARRRR</sequence>
<keyword evidence="1" id="KW-0472">Membrane</keyword>
<feature type="transmembrane region" description="Helical" evidence="1">
    <location>
        <begin position="94"/>
        <end position="115"/>
    </location>
</feature>
<dbReference type="KEGG" id="aarc:G127AT_08950"/>
<gene>
    <name evidence="3" type="ORF">G127AT_08950</name>
</gene>
<feature type="domain" description="DUF1707" evidence="2">
    <location>
        <begin position="8"/>
        <end position="60"/>
    </location>
</feature>
<dbReference type="RefSeq" id="WP_210896123.1">
    <property type="nucleotide sequence ID" value="NZ_CP071696.1"/>
</dbReference>
<proteinExistence type="predicted"/>
<dbReference type="EMBL" id="CP071696">
    <property type="protein sequence ID" value="QTX03488.1"/>
    <property type="molecule type" value="Genomic_DNA"/>
</dbReference>
<keyword evidence="4" id="KW-1185">Reference proteome</keyword>
<evidence type="ECO:0000313" key="3">
    <source>
        <dbReference type="EMBL" id="QTX03488.1"/>
    </source>
</evidence>
<evidence type="ECO:0000313" key="4">
    <source>
        <dbReference type="Proteomes" id="UP000671914"/>
    </source>
</evidence>
<name>A0A975IMH3_9MICO</name>
<evidence type="ECO:0000259" key="2">
    <source>
        <dbReference type="Pfam" id="PF08044"/>
    </source>
</evidence>
<organism evidence="3 4">
    <name type="scientific">Agromyces archimandritae</name>
    <dbReference type="NCBI Taxonomy" id="2781962"/>
    <lineage>
        <taxon>Bacteria</taxon>
        <taxon>Bacillati</taxon>
        <taxon>Actinomycetota</taxon>
        <taxon>Actinomycetes</taxon>
        <taxon>Micrococcales</taxon>
        <taxon>Microbacteriaceae</taxon>
        <taxon>Agromyces</taxon>
    </lineage>
</organism>
<accession>A0A975IMH3</accession>
<evidence type="ECO:0000256" key="1">
    <source>
        <dbReference type="SAM" id="Phobius"/>
    </source>
</evidence>
<dbReference type="InterPro" id="IPR012551">
    <property type="entry name" value="DUF1707_SHOCT-like"/>
</dbReference>
<keyword evidence="1" id="KW-1133">Transmembrane helix</keyword>
<keyword evidence="1" id="KW-0812">Transmembrane</keyword>
<reference evidence="3" key="1">
    <citation type="submission" date="2021-03" db="EMBL/GenBank/DDBJ databases">
        <title>Agromyces archimandritus sp. nov., isolated from the cockroach Archimandrita tessellata.</title>
        <authorList>
            <person name="Guzman J."/>
            <person name="Ortuzar M."/>
            <person name="Poehlein A."/>
            <person name="Daniel R."/>
            <person name="Trujillo M."/>
            <person name="Vilcinskas A."/>
        </authorList>
    </citation>
    <scope>NUCLEOTIDE SEQUENCE</scope>
    <source>
        <strain evidence="3">G127AT</strain>
    </source>
</reference>